<organism evidence="5 6">
    <name type="scientific">Podospora bellae-mahoneyi</name>
    <dbReference type="NCBI Taxonomy" id="2093777"/>
    <lineage>
        <taxon>Eukaryota</taxon>
        <taxon>Fungi</taxon>
        <taxon>Dikarya</taxon>
        <taxon>Ascomycota</taxon>
        <taxon>Pezizomycotina</taxon>
        <taxon>Sordariomycetes</taxon>
        <taxon>Sordariomycetidae</taxon>
        <taxon>Sordariales</taxon>
        <taxon>Podosporaceae</taxon>
        <taxon>Podospora</taxon>
    </lineage>
</organism>
<dbReference type="PROSITE" id="PS50166">
    <property type="entry name" value="IMPORTIN_B_NT"/>
    <property type="match status" value="1"/>
</dbReference>
<dbReference type="RefSeq" id="XP_062730954.1">
    <property type="nucleotide sequence ID" value="XM_062872828.1"/>
</dbReference>
<evidence type="ECO:0000259" key="4">
    <source>
        <dbReference type="PROSITE" id="PS50166"/>
    </source>
</evidence>
<name>A0ABR0FDD5_9PEZI</name>
<evidence type="ECO:0000313" key="6">
    <source>
        <dbReference type="Proteomes" id="UP001322138"/>
    </source>
</evidence>
<gene>
    <name evidence="5" type="primary">MSN5_1</name>
    <name evidence="5" type="ORF">QC761_0079750</name>
</gene>
<evidence type="ECO:0000256" key="1">
    <source>
        <dbReference type="ARBA" id="ARBA00009466"/>
    </source>
</evidence>
<dbReference type="Gene3D" id="1.25.10.10">
    <property type="entry name" value="Leucine-rich Repeat Variant"/>
    <property type="match status" value="1"/>
</dbReference>
<reference evidence="5 6" key="1">
    <citation type="journal article" date="2023" name="bioRxiv">
        <title>High-quality genome assemblies of four members of thePodospora anserinaspecies complex.</title>
        <authorList>
            <person name="Ament-Velasquez S.L."/>
            <person name="Vogan A.A."/>
            <person name="Wallerman O."/>
            <person name="Hartmann F."/>
            <person name="Gautier V."/>
            <person name="Silar P."/>
            <person name="Giraud T."/>
            <person name="Johannesson H."/>
        </authorList>
    </citation>
    <scope>NUCLEOTIDE SEQUENCE [LARGE SCALE GENOMIC DNA]</scope>
    <source>
        <strain evidence="5 6">CBS 112042</strain>
    </source>
</reference>
<proteinExistence type="inferred from homology"/>
<comment type="caution">
    <text evidence="5">The sequence shown here is derived from an EMBL/GenBank/DDBJ whole genome shotgun (WGS) entry which is preliminary data.</text>
</comment>
<comment type="function">
    <text evidence="3">tRNA nucleus export receptor which facilitates tRNA translocation across the nuclear pore complex. Involved in pre-tRNA splicing, probably by affecting the interaction of pre-tRNA with splicing endonuclease.</text>
</comment>
<keyword evidence="2" id="KW-0819">tRNA processing</keyword>
<feature type="domain" description="Importin N-terminal" evidence="4">
    <location>
        <begin position="39"/>
        <end position="106"/>
    </location>
</feature>
<dbReference type="GeneID" id="87892134"/>
<dbReference type="SUPFAM" id="SSF48371">
    <property type="entry name" value="ARM repeat"/>
    <property type="match status" value="1"/>
</dbReference>
<protein>
    <submittedName>
        <fullName evidence="5">Karyopherin</fullName>
    </submittedName>
</protein>
<accession>A0ABR0FDD5</accession>
<dbReference type="EMBL" id="JAFFGZ010000007">
    <property type="protein sequence ID" value="KAK4641978.1"/>
    <property type="molecule type" value="Genomic_DNA"/>
</dbReference>
<dbReference type="InterPro" id="IPR045065">
    <property type="entry name" value="XPO1/5"/>
</dbReference>
<dbReference type="InterPro" id="IPR001494">
    <property type="entry name" value="Importin-beta_N"/>
</dbReference>
<dbReference type="Proteomes" id="UP001322138">
    <property type="component" value="Unassembled WGS sequence"/>
</dbReference>
<dbReference type="InterPro" id="IPR011989">
    <property type="entry name" value="ARM-like"/>
</dbReference>
<evidence type="ECO:0000313" key="5">
    <source>
        <dbReference type="EMBL" id="KAK4641978.1"/>
    </source>
</evidence>
<sequence length="361" mass="40627">MAAISPNGAPGGEAILARIHEALKVVHSPYSANQARQEAQSFLEEVKTLGDAPSHGYNLAFDRSQAPIVRHYGLSLLEHAVKHKWSEYSIEHQAYLRNWVLQLSESVSREDPSYLRNKTAQLWVEIAKRCWAVEWMDMDELLVRLWRVPESPVHKQFVLQILETLSEEIFNGDDSVVALREGALSKACVEIFTPAAVLTEAFPNRQVGPNVRFEEEGWLSRITQFITDCLNSGAVEQNEDAATCVVKALKVLASVVAWAVPKAVNAVGSRPVLCRCLATPNVSVQKAALEALHALYNRTMFTDEDFIDLVVPMYGEDVVDLFKRLFEWSTVDAQDIDDDKYTQYVRWPTTWTGSLRPSLLK</sequence>
<evidence type="ECO:0000256" key="3">
    <source>
        <dbReference type="ARBA" id="ARBA00025147"/>
    </source>
</evidence>
<dbReference type="PANTHER" id="PTHR11223:SF3">
    <property type="entry name" value="EXPORTIN-5"/>
    <property type="match status" value="1"/>
</dbReference>
<dbReference type="Pfam" id="PF08389">
    <property type="entry name" value="Xpo1"/>
    <property type="match status" value="1"/>
</dbReference>
<comment type="similarity">
    <text evidence="1">Belongs to the exportin family.</text>
</comment>
<evidence type="ECO:0000256" key="2">
    <source>
        <dbReference type="ARBA" id="ARBA00022694"/>
    </source>
</evidence>
<dbReference type="InterPro" id="IPR016024">
    <property type="entry name" value="ARM-type_fold"/>
</dbReference>
<keyword evidence="6" id="KW-1185">Reference proteome</keyword>
<dbReference type="InterPro" id="IPR013598">
    <property type="entry name" value="Exportin-1/Importin-b-like"/>
</dbReference>
<dbReference type="PANTHER" id="PTHR11223">
    <property type="entry name" value="EXPORTIN 1/5"/>
    <property type="match status" value="1"/>
</dbReference>